<evidence type="ECO:0000313" key="3">
    <source>
        <dbReference type="Proteomes" id="UP000093412"/>
    </source>
</evidence>
<keyword evidence="1" id="KW-1133">Transmembrane helix</keyword>
<keyword evidence="1" id="KW-0812">Transmembrane</keyword>
<comment type="caution">
    <text evidence="2">The sequence shown here is derived from an EMBL/GenBank/DDBJ whole genome shotgun (WGS) entry which is preliminary data.</text>
</comment>
<name>A0ABX2XYU1_9CELL</name>
<dbReference type="Proteomes" id="UP000093412">
    <property type="component" value="Unassembled WGS sequence"/>
</dbReference>
<gene>
    <name evidence="2" type="ORF">OERS_38690</name>
</gene>
<dbReference type="RefSeq" id="WP_068627634.1">
    <property type="nucleotide sequence ID" value="NZ_MAQA01000076.1"/>
</dbReference>
<organism evidence="2 3">
    <name type="scientific">Oerskovia enterophila</name>
    <dbReference type="NCBI Taxonomy" id="43678"/>
    <lineage>
        <taxon>Bacteria</taxon>
        <taxon>Bacillati</taxon>
        <taxon>Actinomycetota</taxon>
        <taxon>Actinomycetes</taxon>
        <taxon>Micrococcales</taxon>
        <taxon>Cellulomonadaceae</taxon>
        <taxon>Oerskovia</taxon>
    </lineage>
</organism>
<keyword evidence="3" id="KW-1185">Reference proteome</keyword>
<keyword evidence="1" id="KW-0472">Membrane</keyword>
<proteinExistence type="predicted"/>
<reference evidence="2 3" key="1">
    <citation type="submission" date="2016-06" db="EMBL/GenBank/DDBJ databases">
        <title>Genome sequence of Oerskovia enterophila DSM 43852.</title>
        <authorList>
            <person name="Poehlein A."/>
            <person name="Jag V."/>
            <person name="Bengelsdorf F.R."/>
            <person name="Daniel R."/>
            <person name="Duerre P."/>
        </authorList>
    </citation>
    <scope>NUCLEOTIDE SEQUENCE [LARGE SCALE GENOMIC DNA]</scope>
    <source>
        <strain evidence="2 3">DSM 43852</strain>
    </source>
</reference>
<evidence type="ECO:0000313" key="2">
    <source>
        <dbReference type="EMBL" id="OCI29444.1"/>
    </source>
</evidence>
<sequence length="83" mass="8307">MTPGLRRGVFVLCWLAIIGGTLLFAAGAYTGYVEGVAADEGHTVGRLMPAEVAAFALGPVLAIAGVAVVAALHRSGAQATDTP</sequence>
<dbReference type="EMBL" id="MAQA01000076">
    <property type="protein sequence ID" value="OCI29444.1"/>
    <property type="molecule type" value="Genomic_DNA"/>
</dbReference>
<accession>A0ABX2XYU1</accession>
<feature type="transmembrane region" description="Helical" evidence="1">
    <location>
        <begin position="9"/>
        <end position="32"/>
    </location>
</feature>
<feature type="transmembrane region" description="Helical" evidence="1">
    <location>
        <begin position="52"/>
        <end position="72"/>
    </location>
</feature>
<evidence type="ECO:0000256" key="1">
    <source>
        <dbReference type="SAM" id="Phobius"/>
    </source>
</evidence>
<protein>
    <submittedName>
        <fullName evidence="2">Uncharacterized protein</fullName>
    </submittedName>
</protein>